<comment type="caution">
    <text evidence="2">The sequence shown here is derived from an EMBL/GenBank/DDBJ whole genome shotgun (WGS) entry which is preliminary data.</text>
</comment>
<dbReference type="Gene3D" id="2.40.128.20">
    <property type="match status" value="1"/>
</dbReference>
<dbReference type="Proteomes" id="UP001321473">
    <property type="component" value="Unassembled WGS sequence"/>
</dbReference>
<evidence type="ECO:0008006" key="4">
    <source>
        <dbReference type="Google" id="ProtNLM"/>
    </source>
</evidence>
<dbReference type="AlphaFoldDB" id="A0AAQ4D839"/>
<evidence type="ECO:0000256" key="1">
    <source>
        <dbReference type="SAM" id="SignalP"/>
    </source>
</evidence>
<organism evidence="2 3">
    <name type="scientific">Amblyomma americanum</name>
    <name type="common">Lone star tick</name>
    <dbReference type="NCBI Taxonomy" id="6943"/>
    <lineage>
        <taxon>Eukaryota</taxon>
        <taxon>Metazoa</taxon>
        <taxon>Ecdysozoa</taxon>
        <taxon>Arthropoda</taxon>
        <taxon>Chelicerata</taxon>
        <taxon>Arachnida</taxon>
        <taxon>Acari</taxon>
        <taxon>Parasitiformes</taxon>
        <taxon>Ixodida</taxon>
        <taxon>Ixodoidea</taxon>
        <taxon>Ixodidae</taxon>
        <taxon>Amblyomminae</taxon>
        <taxon>Amblyomma</taxon>
    </lineage>
</organism>
<name>A0AAQ4D839_AMBAM</name>
<sequence>MSFSFVVAVVCFAVIANAVHPERRPDLGEFQDEFKCFPHETPWLAVLRNYESDPYFGGKAKCIRVTQSAPLQGDVAEGTVEYAGTERVKTKLTLTRTEGYHHKNALNATFLDGPGQGKEFRLFSIYSECDKCKLYRNPYAGENACSLFVPARLRNQIDPACQFIFNLHCGTDNHYRLLDDTCPF</sequence>
<evidence type="ECO:0000313" key="2">
    <source>
        <dbReference type="EMBL" id="KAK8758629.1"/>
    </source>
</evidence>
<evidence type="ECO:0000313" key="3">
    <source>
        <dbReference type="Proteomes" id="UP001321473"/>
    </source>
</evidence>
<feature type="chain" id="PRO_5042855150" description="Lipocal-1 1" evidence="1">
    <location>
        <begin position="19"/>
        <end position="184"/>
    </location>
</feature>
<reference evidence="2 3" key="1">
    <citation type="journal article" date="2023" name="Arcadia Sci">
        <title>De novo assembly of a long-read Amblyomma americanum tick genome.</title>
        <authorList>
            <person name="Chou S."/>
            <person name="Poskanzer K.E."/>
            <person name="Rollins M."/>
            <person name="Thuy-Boun P.S."/>
        </authorList>
    </citation>
    <scope>NUCLEOTIDE SEQUENCE [LARGE SCALE GENOMIC DNA]</scope>
    <source>
        <strain evidence="2">F_SG_1</strain>
        <tissue evidence="2">Salivary glands</tissue>
    </source>
</reference>
<dbReference type="SUPFAM" id="SSF50814">
    <property type="entry name" value="Lipocalins"/>
    <property type="match status" value="1"/>
</dbReference>
<feature type="signal peptide" evidence="1">
    <location>
        <begin position="1"/>
        <end position="18"/>
    </location>
</feature>
<accession>A0AAQ4D839</accession>
<keyword evidence="3" id="KW-1185">Reference proteome</keyword>
<keyword evidence="1" id="KW-0732">Signal</keyword>
<proteinExistence type="predicted"/>
<dbReference type="EMBL" id="JARKHS020033912">
    <property type="protein sequence ID" value="KAK8758629.1"/>
    <property type="molecule type" value="Genomic_DNA"/>
</dbReference>
<dbReference type="GO" id="GO:0030682">
    <property type="term" value="P:symbiont-mediated perturbation of host defenses"/>
    <property type="evidence" value="ECO:0007669"/>
    <property type="project" value="InterPro"/>
</dbReference>
<dbReference type="InterPro" id="IPR002970">
    <property type="entry name" value="Tick_his-bd"/>
</dbReference>
<protein>
    <recommendedName>
        <fullName evidence="4">Lipocal-1 1</fullName>
    </recommendedName>
</protein>
<dbReference type="InterPro" id="IPR012674">
    <property type="entry name" value="Calycin"/>
</dbReference>
<dbReference type="Pfam" id="PF02098">
    <property type="entry name" value="His_binding"/>
    <property type="match status" value="1"/>
</dbReference>
<dbReference type="GO" id="GO:0043176">
    <property type="term" value="F:amine binding"/>
    <property type="evidence" value="ECO:0007669"/>
    <property type="project" value="InterPro"/>
</dbReference>
<gene>
    <name evidence="2" type="ORF">V5799_003739</name>
</gene>